<organism evidence="1 2">
    <name type="scientific">Dehalobacterium formicoaceticum</name>
    <dbReference type="NCBI Taxonomy" id="51515"/>
    <lineage>
        <taxon>Bacteria</taxon>
        <taxon>Bacillati</taxon>
        <taxon>Bacillota</taxon>
        <taxon>Clostridia</taxon>
        <taxon>Eubacteriales</taxon>
        <taxon>Peptococcaceae</taxon>
        <taxon>Dehalobacterium</taxon>
    </lineage>
</organism>
<sequence length="247" mass="27493">MQIEAENPMAINIIPEIILNDKTISCSHGCGLSWNPCFSELNGIESEGVLKQYKLDPASGWVIWRSAFPWSTTRRPQISTLSVTIKHDPIEISGSHFSVSTPGECIDFSHPITNCSYTLTVQEYEQQEIPTNRFINNSYDFPTHCITMSYTLSPDLTDGSFSIRDCNNGDRPRKKLTNPMEPHSSADCFAFGVIGGADRATAIAFGGKEQGKLRAACSALHFNPVDTVEWQIIFHEKPYADRTVTII</sequence>
<proteinExistence type="predicted"/>
<gene>
    <name evidence="1" type="ORF">NVS47_13780</name>
</gene>
<keyword evidence="2" id="KW-1185">Reference proteome</keyword>
<dbReference type="EMBL" id="JANPWE010000008">
    <property type="protein sequence ID" value="MCR6546567.1"/>
    <property type="molecule type" value="Genomic_DNA"/>
</dbReference>
<name>A0ABT1Y6S1_9FIRM</name>
<reference evidence="1 2" key="1">
    <citation type="submission" date="2022-08" db="EMBL/GenBank/DDBJ databases">
        <title>Proteogenomics of the novel Dehalobacterium formicoaceticum strain EZ94 highlights a key role of methyltransferases during anaerobic dichloromethane degradation.</title>
        <authorList>
            <person name="Wasmund K."/>
        </authorList>
    </citation>
    <scope>NUCLEOTIDE SEQUENCE [LARGE SCALE GENOMIC DNA]</scope>
    <source>
        <strain evidence="1 2">EZ94</strain>
    </source>
</reference>
<accession>A0ABT1Y6S1</accession>
<protein>
    <submittedName>
        <fullName evidence="1">Uncharacterized protein</fullName>
    </submittedName>
</protein>
<dbReference type="RefSeq" id="WP_257913915.1">
    <property type="nucleotide sequence ID" value="NZ_JANPWE010000008.1"/>
</dbReference>
<dbReference type="Proteomes" id="UP001524944">
    <property type="component" value="Unassembled WGS sequence"/>
</dbReference>
<comment type="caution">
    <text evidence="1">The sequence shown here is derived from an EMBL/GenBank/DDBJ whole genome shotgun (WGS) entry which is preliminary data.</text>
</comment>
<evidence type="ECO:0000313" key="2">
    <source>
        <dbReference type="Proteomes" id="UP001524944"/>
    </source>
</evidence>
<evidence type="ECO:0000313" key="1">
    <source>
        <dbReference type="EMBL" id="MCR6546567.1"/>
    </source>
</evidence>